<reference evidence="5 6" key="1">
    <citation type="journal article" date="2017" name="Mol. Ecol.">
        <title>Comparative and population genomic landscape of Phellinus noxius: A hypervariable fungus causing root rot in trees.</title>
        <authorList>
            <person name="Chung C.L."/>
            <person name="Lee T.J."/>
            <person name="Akiba M."/>
            <person name="Lee H.H."/>
            <person name="Kuo T.H."/>
            <person name="Liu D."/>
            <person name="Ke H.M."/>
            <person name="Yokoi T."/>
            <person name="Roa M.B."/>
            <person name="Lu M.J."/>
            <person name="Chang Y.Y."/>
            <person name="Ann P.J."/>
            <person name="Tsai J.N."/>
            <person name="Chen C.Y."/>
            <person name="Tzean S.S."/>
            <person name="Ota Y."/>
            <person name="Hattori T."/>
            <person name="Sahashi N."/>
            <person name="Liou R.F."/>
            <person name="Kikuchi T."/>
            <person name="Tsai I.J."/>
        </authorList>
    </citation>
    <scope>NUCLEOTIDE SEQUENCE [LARGE SCALE GENOMIC DNA]</scope>
    <source>
        <strain evidence="5 6">FFPRI411160</strain>
    </source>
</reference>
<dbReference type="GO" id="GO:0036435">
    <property type="term" value="F:K48-linked polyubiquitin modification-dependent protein binding"/>
    <property type="evidence" value="ECO:0007669"/>
    <property type="project" value="UniProtKB-ARBA"/>
</dbReference>
<dbReference type="Pfam" id="PF02809">
    <property type="entry name" value="UIM"/>
    <property type="match status" value="2"/>
</dbReference>
<evidence type="ECO:0000313" key="6">
    <source>
        <dbReference type="Proteomes" id="UP000217199"/>
    </source>
</evidence>
<organism evidence="5 6">
    <name type="scientific">Pyrrhoderma noxium</name>
    <dbReference type="NCBI Taxonomy" id="2282107"/>
    <lineage>
        <taxon>Eukaryota</taxon>
        <taxon>Fungi</taxon>
        <taxon>Dikarya</taxon>
        <taxon>Basidiomycota</taxon>
        <taxon>Agaricomycotina</taxon>
        <taxon>Agaricomycetes</taxon>
        <taxon>Hymenochaetales</taxon>
        <taxon>Hymenochaetaceae</taxon>
        <taxon>Pyrrhoderma</taxon>
    </lineage>
</organism>
<dbReference type="GO" id="GO:0005634">
    <property type="term" value="C:nucleus"/>
    <property type="evidence" value="ECO:0007669"/>
    <property type="project" value="TreeGrafter"/>
</dbReference>
<evidence type="ECO:0000313" key="5">
    <source>
        <dbReference type="EMBL" id="PAV20603.1"/>
    </source>
</evidence>
<keyword evidence="6" id="KW-1185">Reference proteome</keyword>
<gene>
    <name evidence="5" type="ORF">PNOK_0323000</name>
</gene>
<comment type="similarity">
    <text evidence="1">Belongs to the proteasome subunit S5A family.</text>
</comment>
<dbReference type="InterPro" id="IPR036465">
    <property type="entry name" value="vWFA_dom_sf"/>
</dbReference>
<dbReference type="FunCoup" id="A0A286ULY3">
    <property type="interactions" value="507"/>
</dbReference>
<evidence type="ECO:0000256" key="2">
    <source>
        <dbReference type="ARBA" id="ARBA00022942"/>
    </source>
</evidence>
<dbReference type="InterPro" id="IPR002035">
    <property type="entry name" value="VWF_A"/>
</dbReference>
<dbReference type="PANTHER" id="PTHR10223:SF0">
    <property type="entry name" value="26S PROTEASOME NON-ATPASE REGULATORY SUBUNIT 4"/>
    <property type="match status" value="1"/>
</dbReference>
<dbReference type="InterPro" id="IPR027040">
    <property type="entry name" value="PSMD4"/>
</dbReference>
<feature type="region of interest" description="Disordered" evidence="3">
    <location>
        <begin position="247"/>
        <end position="348"/>
    </location>
</feature>
<dbReference type="Gene3D" id="1.10.287.3990">
    <property type="match status" value="1"/>
</dbReference>
<dbReference type="Gene3D" id="3.40.50.410">
    <property type="entry name" value="von Willebrand factor, type A domain"/>
    <property type="match status" value="1"/>
</dbReference>
<keyword evidence="2" id="KW-0647">Proteasome</keyword>
<protein>
    <submittedName>
        <fullName evidence="5">Multiubiquitin chain binding mbp1</fullName>
    </submittedName>
</protein>
<dbReference type="InParanoid" id="A0A286ULY3"/>
<dbReference type="AlphaFoldDB" id="A0A286ULY3"/>
<comment type="caution">
    <text evidence="5">The sequence shown here is derived from an EMBL/GenBank/DDBJ whole genome shotgun (WGS) entry which is preliminary data.</text>
</comment>
<evidence type="ECO:0000259" key="4">
    <source>
        <dbReference type="PROSITE" id="PS50234"/>
    </source>
</evidence>
<evidence type="ECO:0000256" key="3">
    <source>
        <dbReference type="SAM" id="MobiDB-lite"/>
    </source>
</evidence>
<dbReference type="Proteomes" id="UP000217199">
    <property type="component" value="Unassembled WGS sequence"/>
</dbReference>
<dbReference type="SMART" id="SM00327">
    <property type="entry name" value="VWA"/>
    <property type="match status" value="1"/>
</dbReference>
<dbReference type="InterPro" id="IPR003903">
    <property type="entry name" value="UIM_dom"/>
</dbReference>
<dbReference type="SUPFAM" id="SSF53300">
    <property type="entry name" value="vWA-like"/>
    <property type="match status" value="1"/>
</dbReference>
<proteinExistence type="inferred from homology"/>
<dbReference type="GO" id="GO:0043161">
    <property type="term" value="P:proteasome-mediated ubiquitin-dependent protein catabolic process"/>
    <property type="evidence" value="ECO:0007669"/>
    <property type="project" value="TreeGrafter"/>
</dbReference>
<sequence length="348" mass="37787">MPLEATMMVIDNSEYMRNGDFPPTRFDAMADALHIVSTTKTDSNPENSVGLMTAAGKGPEVLVTHTRELGHIIQGAHDAKSKMGGVIDIPTAINVAQLALKHRQNKNLRQRIILFIGSPPADSGLDEKILSRLAKKLKKNNIALDVVAFGDGVEDDTTLMKTLVDGVNSSDNSHYISITPDPRRLLSDVILSSAVLSSDRGDRDQQMADITDSAGISGPGAFEEYGGIDPNIDPELAMVMRMSMEEERARQRALQQAAESSNPRIDKEGNNSSPKTGPTATSFSMPGESSTIENTEPSKQLSEARHEDEDVEMGDQRKSNLSNSDNTPDEDEEAEIARAIEMSMQPPQ</sequence>
<dbReference type="GO" id="GO:0008540">
    <property type="term" value="C:proteasome regulatory particle, base subcomplex"/>
    <property type="evidence" value="ECO:0007669"/>
    <property type="project" value="TreeGrafter"/>
</dbReference>
<dbReference type="Pfam" id="PF13519">
    <property type="entry name" value="VWA_2"/>
    <property type="match status" value="1"/>
</dbReference>
<dbReference type="PROSITE" id="PS50330">
    <property type="entry name" value="UIM"/>
    <property type="match status" value="2"/>
</dbReference>
<dbReference type="STRING" id="2282107.A0A286ULY3"/>
<evidence type="ECO:0000256" key="1">
    <source>
        <dbReference type="ARBA" id="ARBA00005574"/>
    </source>
</evidence>
<dbReference type="FunFam" id="3.40.50.410:FF:000005">
    <property type="entry name" value="26S proteasome non-ATPase regulatory subunit 4"/>
    <property type="match status" value="1"/>
</dbReference>
<feature type="domain" description="VWFA" evidence="4">
    <location>
        <begin position="5"/>
        <end position="195"/>
    </location>
</feature>
<feature type="compositionally biased region" description="Basic and acidic residues" evidence="3">
    <location>
        <begin position="302"/>
        <end position="318"/>
    </location>
</feature>
<feature type="compositionally biased region" description="Polar residues" evidence="3">
    <location>
        <begin position="270"/>
        <end position="301"/>
    </location>
</feature>
<dbReference type="GO" id="GO:0005829">
    <property type="term" value="C:cytosol"/>
    <property type="evidence" value="ECO:0007669"/>
    <property type="project" value="TreeGrafter"/>
</dbReference>
<dbReference type="PROSITE" id="PS50234">
    <property type="entry name" value="VWFA"/>
    <property type="match status" value="1"/>
</dbReference>
<name>A0A286ULY3_9AGAM</name>
<dbReference type="PANTHER" id="PTHR10223">
    <property type="entry name" value="26S PROTEASOME NON-ATPASE REGULATORY SUBUNIT 4"/>
    <property type="match status" value="1"/>
</dbReference>
<dbReference type="OrthoDB" id="1731724at2759"/>
<dbReference type="EMBL" id="NBII01000003">
    <property type="protein sequence ID" value="PAV20603.1"/>
    <property type="molecule type" value="Genomic_DNA"/>
</dbReference>
<accession>A0A286ULY3</accession>